<dbReference type="InterPro" id="IPR029044">
    <property type="entry name" value="Nucleotide-diphossugar_trans"/>
</dbReference>
<dbReference type="PANTHER" id="PTHR43523">
    <property type="entry name" value="GLUCOSE-1-PHOSPHATE ADENYLYLTRANSFERASE-RELATED"/>
    <property type="match status" value="1"/>
</dbReference>
<evidence type="ECO:0000259" key="7">
    <source>
        <dbReference type="Pfam" id="PF24894"/>
    </source>
</evidence>
<evidence type="ECO:0000256" key="4">
    <source>
        <dbReference type="ARBA" id="ARBA00023056"/>
    </source>
</evidence>
<accession>A0AAP3AKI5</accession>
<feature type="region of interest" description="Disordered" evidence="5">
    <location>
        <begin position="220"/>
        <end position="242"/>
    </location>
</feature>
<evidence type="ECO:0000313" key="9">
    <source>
        <dbReference type="Proteomes" id="UP001205867"/>
    </source>
</evidence>
<dbReference type="GO" id="GO:0005978">
    <property type="term" value="P:glycogen biosynthetic process"/>
    <property type="evidence" value="ECO:0007669"/>
    <property type="project" value="UniProtKB-KW"/>
</dbReference>
<dbReference type="Pfam" id="PF00483">
    <property type="entry name" value="NTP_transferase"/>
    <property type="match status" value="1"/>
</dbReference>
<dbReference type="Gene3D" id="2.160.10.10">
    <property type="entry name" value="Hexapeptide repeat proteins"/>
    <property type="match status" value="1"/>
</dbReference>
<evidence type="ECO:0000256" key="3">
    <source>
        <dbReference type="ARBA" id="ARBA00022695"/>
    </source>
</evidence>
<comment type="similarity">
    <text evidence="1">Belongs to the bacterial/plant glucose-1-phosphate adenylyltransferase family.</text>
</comment>
<feature type="region of interest" description="Disordered" evidence="5">
    <location>
        <begin position="393"/>
        <end position="416"/>
    </location>
</feature>
<dbReference type="AlphaFoldDB" id="A0AAP3AKI5"/>
<dbReference type="Gene3D" id="3.90.550.10">
    <property type="entry name" value="Spore Coat Polysaccharide Biosynthesis Protein SpsA, Chain A"/>
    <property type="match status" value="1"/>
</dbReference>
<dbReference type="CDD" id="cd02508">
    <property type="entry name" value="ADP_Glucose_PP"/>
    <property type="match status" value="1"/>
</dbReference>
<dbReference type="InterPro" id="IPR011831">
    <property type="entry name" value="ADP-Glc_PPase"/>
</dbReference>
<dbReference type="EMBL" id="JALXKZ020000004">
    <property type="protein sequence ID" value="MCV7628408.1"/>
    <property type="molecule type" value="Genomic_DNA"/>
</dbReference>
<protein>
    <submittedName>
        <fullName evidence="8">Sugar phosphate nucleotidyltransferase</fullName>
    </submittedName>
</protein>
<dbReference type="Proteomes" id="UP001205867">
    <property type="component" value="Unassembled WGS sequence"/>
</dbReference>
<dbReference type="InterPro" id="IPR005835">
    <property type="entry name" value="NTP_transferase_dom"/>
</dbReference>
<dbReference type="GO" id="GO:0008878">
    <property type="term" value="F:glucose-1-phosphate adenylyltransferase activity"/>
    <property type="evidence" value="ECO:0007669"/>
    <property type="project" value="InterPro"/>
</dbReference>
<evidence type="ECO:0000256" key="2">
    <source>
        <dbReference type="ARBA" id="ARBA00022679"/>
    </source>
</evidence>
<dbReference type="InterPro" id="IPR011004">
    <property type="entry name" value="Trimer_LpxA-like_sf"/>
</dbReference>
<sequence>MADPFPKDPEGVVVALVLAGGTGGRLMPLTAARAKPMVPLAGQYRLIDVVLSNLAHSRLRDVWVVEQYRPFTLNQHLAGGRPWDLDGTRHGLRLLPPAQGRAEEGFARGNGHAIAQQLPLLEQFGAETVVVLSADHLYQLDLRPVLAEHARSGAELTVVTTETDEDPSRFGVVQVDDDGAVTDYAYKPEDPAGTLVATEVFVFDVAALSEVVGDLVAGEDEAATKDEGETDEDGDPVGSSLGDYGESIIPAFVARGRVREHRLVGYWRDIGTLDAYVRAHREILAGTGLDVAAEGWPLITNPHQAPPAWVAPDARVSGSLLSPGCRIEGEVSDSVVGPGVVVAAGATVRGSLLLGDCEVPAGAVLDTVVVDVGGAVPAHEVTGRAAPAEEVVVLTPQDRGPAEDETTGSGRPGRSD</sequence>
<dbReference type="SUPFAM" id="SSF51161">
    <property type="entry name" value="Trimeric LpxA-like enzymes"/>
    <property type="match status" value="1"/>
</dbReference>
<feature type="domain" description="Nucleotidyl transferase" evidence="6">
    <location>
        <begin position="15"/>
        <end position="284"/>
    </location>
</feature>
<dbReference type="Pfam" id="PF24894">
    <property type="entry name" value="Hexapep_GlmU"/>
    <property type="match status" value="1"/>
</dbReference>
<evidence type="ECO:0000256" key="1">
    <source>
        <dbReference type="ARBA" id="ARBA00010443"/>
    </source>
</evidence>
<organism evidence="8 9">
    <name type="scientific">Micrococcus luteus</name>
    <name type="common">Micrococcus lysodeikticus</name>
    <dbReference type="NCBI Taxonomy" id="1270"/>
    <lineage>
        <taxon>Bacteria</taxon>
        <taxon>Bacillati</taxon>
        <taxon>Actinomycetota</taxon>
        <taxon>Actinomycetes</taxon>
        <taxon>Micrococcales</taxon>
        <taxon>Micrococcaceae</taxon>
        <taxon>Micrococcus</taxon>
    </lineage>
</organism>
<name>A0AAP3AKI5_MICLU</name>
<comment type="caution">
    <text evidence="8">The sequence shown here is derived from an EMBL/GenBank/DDBJ whole genome shotgun (WGS) entry which is preliminary data.</text>
</comment>
<evidence type="ECO:0000313" key="8">
    <source>
        <dbReference type="EMBL" id="MCV7628408.1"/>
    </source>
</evidence>
<keyword evidence="2" id="KW-0808">Transferase</keyword>
<dbReference type="SUPFAM" id="SSF53448">
    <property type="entry name" value="Nucleotide-diphospho-sugar transferases"/>
    <property type="match status" value="1"/>
</dbReference>
<feature type="domain" description="Glucose-1-phosphate adenylyltransferase/Bifunctional protein GlmU-like C-terminal hexapeptide" evidence="7">
    <location>
        <begin position="315"/>
        <end position="384"/>
    </location>
</feature>
<reference evidence="8" key="1">
    <citation type="submission" date="2023-06" db="EMBL/GenBank/DDBJ databases">
        <title>lsaBGC provides a comprehensive framework for evolutionary analysis of biosynthetic gene clusters within focal taxa.</title>
        <authorList>
            <person name="Salamzade R."/>
            <person name="Sandstrom S."/>
            <person name="Kalan L.R."/>
        </authorList>
    </citation>
    <scope>NUCLEOTIDE SEQUENCE</scope>
    <source>
        <strain evidence="8">P3-SID899</strain>
    </source>
</reference>
<dbReference type="InterPro" id="IPR056818">
    <property type="entry name" value="GlmU/GlgC-like_hexapep"/>
</dbReference>
<evidence type="ECO:0000256" key="5">
    <source>
        <dbReference type="SAM" id="MobiDB-lite"/>
    </source>
</evidence>
<evidence type="ECO:0000259" key="6">
    <source>
        <dbReference type="Pfam" id="PF00483"/>
    </source>
</evidence>
<dbReference type="PANTHER" id="PTHR43523:SF2">
    <property type="entry name" value="GLUCOSE-1-PHOSPHATE ADENYLYLTRANSFERASE"/>
    <property type="match status" value="1"/>
</dbReference>
<keyword evidence="3" id="KW-0548">Nucleotidyltransferase</keyword>
<proteinExistence type="inferred from homology"/>
<gene>
    <name evidence="8" type="ORF">M3A82_003490</name>
</gene>
<keyword evidence="4" id="KW-0320">Glycogen biosynthesis</keyword>